<keyword evidence="2" id="KW-0227">DNA damage</keyword>
<evidence type="ECO:0000313" key="8">
    <source>
        <dbReference type="EMBL" id="OGE04089.1"/>
    </source>
</evidence>
<evidence type="ECO:0000256" key="1">
    <source>
        <dbReference type="ARBA" id="ARBA00022490"/>
    </source>
</evidence>
<organism evidence="8 9">
    <name type="scientific">Candidatus Curtissbacteria bacterium RIFCSPLOWO2_01_FULL_41_18</name>
    <dbReference type="NCBI Taxonomy" id="1797727"/>
    <lineage>
        <taxon>Bacteria</taxon>
        <taxon>Candidatus Curtissiibacteriota</taxon>
    </lineage>
</organism>
<accession>A0A1F5HJ50</accession>
<dbReference type="Gene3D" id="3.30.420.340">
    <property type="entry name" value="UvrC, RNAse H endonuclease domain"/>
    <property type="match status" value="1"/>
</dbReference>
<dbReference type="FunFam" id="3.40.1440.10:FF:000001">
    <property type="entry name" value="UvrABC system protein C"/>
    <property type="match status" value="1"/>
</dbReference>
<protein>
    <recommendedName>
        <fullName evidence="10">Excinuclease ABC subunit C</fullName>
    </recommendedName>
</protein>
<dbReference type="GO" id="GO:0009381">
    <property type="term" value="F:excinuclease ABC activity"/>
    <property type="evidence" value="ECO:0007669"/>
    <property type="project" value="InterPro"/>
</dbReference>
<dbReference type="GO" id="GO:0006289">
    <property type="term" value="P:nucleotide-excision repair"/>
    <property type="evidence" value="ECO:0007669"/>
    <property type="project" value="InterPro"/>
</dbReference>
<dbReference type="InterPro" id="IPR047296">
    <property type="entry name" value="GIY-YIG_UvrC_Cho"/>
</dbReference>
<sequence length="418" mass="47894">MGKLREKAGKLPDEPGVYSFYDKDQKILYIGKANSLKKRVSSYFANKNPGPKTSLLIKKTADIKYIKVFSEFEALLLEAHLIKKNQPFFNSIAKDDKSPLYIKISGMTIPQVTVTHRQKPQKGAFLAGPFPSARVTRDVLRTIRRIFPFCHHKNPKKPCLLVHLGLCPYPYGSETAKGKYLKTIKKIKKLLGGNTKTLVSQLKREMLNFSKLQKFEEADEIKAQIQKIDYVTTTYHAPKDFIEKPTLVDDMVVAKLQELKRVLRLDKIPKRIECYDISNIYGKNATGSMVVFESGRSAKYLYRRFRIKLSAKPNDYLMLKEVLSRRFKNNWALPDLIIIDGGKGQLASALSVTSQYKIQAKVIAIAKRFEEIYTLDQKDPIVLGKENQARLLVQQIRDEAHRFANAYHRLLRSKNLLG</sequence>
<evidence type="ECO:0000256" key="5">
    <source>
        <dbReference type="ARBA" id="ARBA00023204"/>
    </source>
</evidence>
<reference evidence="8 9" key="1">
    <citation type="journal article" date="2016" name="Nat. Commun.">
        <title>Thousands of microbial genomes shed light on interconnected biogeochemical processes in an aquifer system.</title>
        <authorList>
            <person name="Anantharaman K."/>
            <person name="Brown C.T."/>
            <person name="Hug L.A."/>
            <person name="Sharon I."/>
            <person name="Castelle C.J."/>
            <person name="Probst A.J."/>
            <person name="Thomas B.C."/>
            <person name="Singh A."/>
            <person name="Wilkins M.J."/>
            <person name="Karaoz U."/>
            <person name="Brodie E.L."/>
            <person name="Williams K.H."/>
            <person name="Hubbard S.S."/>
            <person name="Banfield J.F."/>
        </authorList>
    </citation>
    <scope>NUCLEOTIDE SEQUENCE [LARGE SCALE GENOMIC DNA]</scope>
</reference>
<gene>
    <name evidence="8" type="ORF">A3B51_00395</name>
</gene>
<dbReference type="Proteomes" id="UP000176780">
    <property type="component" value="Unassembled WGS sequence"/>
</dbReference>
<keyword evidence="3" id="KW-0228">DNA excision</keyword>
<dbReference type="CDD" id="cd10434">
    <property type="entry name" value="GIY-YIG_UvrC_Cho"/>
    <property type="match status" value="1"/>
</dbReference>
<dbReference type="SUPFAM" id="SSF82771">
    <property type="entry name" value="GIY-YIG endonuclease"/>
    <property type="match status" value="1"/>
</dbReference>
<dbReference type="SMART" id="SM00465">
    <property type="entry name" value="GIYc"/>
    <property type="match status" value="1"/>
</dbReference>
<evidence type="ECO:0008006" key="10">
    <source>
        <dbReference type="Google" id="ProtNLM"/>
    </source>
</evidence>
<keyword evidence="4" id="KW-0267">Excision nuclease</keyword>
<dbReference type="AlphaFoldDB" id="A0A1F5HJ50"/>
<dbReference type="Gene3D" id="3.40.1440.10">
    <property type="entry name" value="GIY-YIG endonuclease"/>
    <property type="match status" value="1"/>
</dbReference>
<dbReference type="PROSITE" id="PS50164">
    <property type="entry name" value="GIY_YIG"/>
    <property type="match status" value="1"/>
</dbReference>
<evidence type="ECO:0000313" key="9">
    <source>
        <dbReference type="Proteomes" id="UP000176780"/>
    </source>
</evidence>
<evidence type="ECO:0000256" key="2">
    <source>
        <dbReference type="ARBA" id="ARBA00022763"/>
    </source>
</evidence>
<dbReference type="InterPro" id="IPR050066">
    <property type="entry name" value="UvrABC_protein_C"/>
</dbReference>
<feature type="domain" description="UvrC family homology region profile" evidence="7">
    <location>
        <begin position="255"/>
        <end position="352"/>
    </location>
</feature>
<evidence type="ECO:0000259" key="7">
    <source>
        <dbReference type="PROSITE" id="PS50165"/>
    </source>
</evidence>
<dbReference type="InterPro" id="IPR000305">
    <property type="entry name" value="GIY-YIG_endonuc"/>
</dbReference>
<dbReference type="InterPro" id="IPR035901">
    <property type="entry name" value="GIY-YIG_endonuc_sf"/>
</dbReference>
<dbReference type="PROSITE" id="PS50165">
    <property type="entry name" value="UVRC"/>
    <property type="match status" value="1"/>
</dbReference>
<dbReference type="InterPro" id="IPR036876">
    <property type="entry name" value="UVR_dom_sf"/>
</dbReference>
<proteinExistence type="predicted"/>
<dbReference type="PANTHER" id="PTHR30562">
    <property type="entry name" value="UVRC/OXIDOREDUCTASE"/>
    <property type="match status" value="1"/>
</dbReference>
<name>A0A1F5HJ50_9BACT</name>
<dbReference type="Pfam" id="PF01541">
    <property type="entry name" value="GIY-YIG"/>
    <property type="match status" value="1"/>
</dbReference>
<feature type="domain" description="GIY-YIG" evidence="6">
    <location>
        <begin position="13"/>
        <end position="91"/>
    </location>
</feature>
<evidence type="ECO:0000259" key="6">
    <source>
        <dbReference type="PROSITE" id="PS50164"/>
    </source>
</evidence>
<dbReference type="GO" id="GO:0009380">
    <property type="term" value="C:excinuclease repair complex"/>
    <property type="evidence" value="ECO:0007669"/>
    <property type="project" value="TreeGrafter"/>
</dbReference>
<dbReference type="Pfam" id="PF08459">
    <property type="entry name" value="UvrC_RNaseH_dom"/>
    <property type="match status" value="1"/>
</dbReference>
<dbReference type="SUPFAM" id="SSF46600">
    <property type="entry name" value="C-terminal UvrC-binding domain of UvrB"/>
    <property type="match status" value="1"/>
</dbReference>
<evidence type="ECO:0000256" key="3">
    <source>
        <dbReference type="ARBA" id="ARBA00022769"/>
    </source>
</evidence>
<dbReference type="EMBL" id="MFBQ01000037">
    <property type="protein sequence ID" value="OGE04089.1"/>
    <property type="molecule type" value="Genomic_DNA"/>
</dbReference>
<dbReference type="InterPro" id="IPR001162">
    <property type="entry name" value="UvrC_RNase_H_dom"/>
</dbReference>
<evidence type="ECO:0000256" key="4">
    <source>
        <dbReference type="ARBA" id="ARBA00022881"/>
    </source>
</evidence>
<comment type="caution">
    <text evidence="8">The sequence shown here is derived from an EMBL/GenBank/DDBJ whole genome shotgun (WGS) entry which is preliminary data.</text>
</comment>
<keyword evidence="1" id="KW-0963">Cytoplasm</keyword>
<dbReference type="InterPro" id="IPR038476">
    <property type="entry name" value="UvrC_RNase_H_dom_sf"/>
</dbReference>
<dbReference type="STRING" id="1797727.A3B51_00395"/>
<dbReference type="PANTHER" id="PTHR30562:SF1">
    <property type="entry name" value="UVRABC SYSTEM PROTEIN C"/>
    <property type="match status" value="1"/>
</dbReference>
<keyword evidence="5" id="KW-0234">DNA repair</keyword>